<dbReference type="AlphaFoldDB" id="A0A841U7M9"/>
<dbReference type="EMBL" id="JACJVR010000145">
    <property type="protein sequence ID" value="MBB6695869.1"/>
    <property type="molecule type" value="Genomic_DNA"/>
</dbReference>
<gene>
    <name evidence="4" type="ORF">H7B90_31195</name>
</gene>
<organism evidence="4 5">
    <name type="scientific">Cohnella xylanilytica</name>
    <dbReference type="NCBI Taxonomy" id="557555"/>
    <lineage>
        <taxon>Bacteria</taxon>
        <taxon>Bacillati</taxon>
        <taxon>Bacillota</taxon>
        <taxon>Bacilli</taxon>
        <taxon>Bacillales</taxon>
        <taxon>Paenibacillaceae</taxon>
        <taxon>Cohnella</taxon>
    </lineage>
</organism>
<dbReference type="SUPFAM" id="SSF46565">
    <property type="entry name" value="Chaperone J-domain"/>
    <property type="match status" value="1"/>
</dbReference>
<evidence type="ECO:0000256" key="1">
    <source>
        <dbReference type="ARBA" id="ARBA00022705"/>
    </source>
</evidence>
<evidence type="ECO:0000256" key="3">
    <source>
        <dbReference type="SAM" id="Phobius"/>
    </source>
</evidence>
<dbReference type="Proteomes" id="UP000553776">
    <property type="component" value="Unassembled WGS sequence"/>
</dbReference>
<accession>A0A841U7M9</accession>
<dbReference type="RefSeq" id="WP_185139820.1">
    <property type="nucleotide sequence ID" value="NZ_BORM01000079.1"/>
</dbReference>
<evidence type="ECO:0000313" key="4">
    <source>
        <dbReference type="EMBL" id="MBB6695869.1"/>
    </source>
</evidence>
<keyword evidence="5" id="KW-1185">Reference proteome</keyword>
<keyword evidence="1" id="KW-0235">DNA replication</keyword>
<dbReference type="GO" id="GO:0006260">
    <property type="term" value="P:DNA replication"/>
    <property type="evidence" value="ECO:0007669"/>
    <property type="project" value="UniProtKB-KW"/>
</dbReference>
<keyword evidence="2" id="KW-0346">Stress response</keyword>
<evidence type="ECO:0000313" key="5">
    <source>
        <dbReference type="Proteomes" id="UP000553776"/>
    </source>
</evidence>
<reference evidence="4 5" key="1">
    <citation type="submission" date="2020-08" db="EMBL/GenBank/DDBJ databases">
        <title>Cohnella phylogeny.</title>
        <authorList>
            <person name="Dunlap C."/>
        </authorList>
    </citation>
    <scope>NUCLEOTIDE SEQUENCE [LARGE SCALE GENOMIC DNA]</scope>
    <source>
        <strain evidence="4 5">DSM 25239</strain>
    </source>
</reference>
<comment type="caution">
    <text evidence="4">The sequence shown here is derived from an EMBL/GenBank/DDBJ whole genome shotgun (WGS) entry which is preliminary data.</text>
</comment>
<dbReference type="InterPro" id="IPR036869">
    <property type="entry name" value="J_dom_sf"/>
</dbReference>
<feature type="transmembrane region" description="Helical" evidence="3">
    <location>
        <begin position="99"/>
        <end position="118"/>
    </location>
</feature>
<keyword evidence="3" id="KW-0812">Transmembrane</keyword>
<evidence type="ECO:0000256" key="2">
    <source>
        <dbReference type="ARBA" id="ARBA00023016"/>
    </source>
</evidence>
<proteinExistence type="predicted"/>
<name>A0A841U7M9_9BACL</name>
<sequence length="306" mass="34691">MEDLKQAYAALGLPETATKEELEHRYYLLVRRARAQKMREASEPLDPEEVVDIDAVTEAYRFIRDYEENKAKEEFNQQAYGKFKGMADKAQRWDHFFHYYKFHILIGIILLALIGYGIKSYADHRAEQERLAKLPPPDVTVMFYGSFFYGEGFGSDTEPLAEDIRKPFPDWKRVVANLTYIPTEMKSEQDMALIQKGLIVMIDDKSDLFIVDKTNFNKLAPQEAFLPLDSSSDPAVQELLKSGAVLKAKTDEDPTERPYGIDLSGTALAKSLGVNGTDGYIAAIRTHAKNVGNAAKLIQHYLNQPQ</sequence>
<keyword evidence="3" id="KW-1133">Transmembrane helix</keyword>
<keyword evidence="3" id="KW-0472">Membrane</keyword>
<protein>
    <submittedName>
        <fullName evidence="4">J domain-containing protein</fullName>
    </submittedName>
</protein>